<name>A0A4R9IJ92_9LEPT</name>
<dbReference type="OrthoDB" id="330810at2"/>
<dbReference type="EMBL" id="RQFL01000031">
    <property type="protein sequence ID" value="TGK89189.1"/>
    <property type="molecule type" value="Genomic_DNA"/>
</dbReference>
<dbReference type="RefSeq" id="WP_135749152.1">
    <property type="nucleotide sequence ID" value="NZ_RQFL01000031.1"/>
</dbReference>
<evidence type="ECO:0008006" key="5">
    <source>
        <dbReference type="Google" id="ProtNLM"/>
    </source>
</evidence>
<dbReference type="Pfam" id="PF05973">
    <property type="entry name" value="Gp49"/>
    <property type="match status" value="1"/>
</dbReference>
<dbReference type="InterPro" id="IPR009241">
    <property type="entry name" value="HigB-like"/>
</dbReference>
<evidence type="ECO:0000313" key="4">
    <source>
        <dbReference type="Proteomes" id="UP000297918"/>
    </source>
</evidence>
<reference evidence="1 3" key="2">
    <citation type="journal article" date="2019" name="PLoS Negl. Trop. Dis.">
        <title>Revisiting the worldwide diversity of Leptospira species in the environment.</title>
        <authorList>
            <person name="Vincent A.T."/>
            <person name="Schiettekatte O."/>
            <person name="Bourhy P."/>
            <person name="Veyrier F.J."/>
            <person name="Picardeau M."/>
        </authorList>
    </citation>
    <scope>NUCLEOTIDE SEQUENCE [LARGE SCALE GENOMIC DNA]</scope>
    <source>
        <strain evidence="1 3">201800280</strain>
        <strain evidence="2">201800281</strain>
    </source>
</reference>
<evidence type="ECO:0000313" key="1">
    <source>
        <dbReference type="EMBL" id="TGK88543.1"/>
    </source>
</evidence>
<dbReference type="AlphaFoldDB" id="A0A4R9IJ92"/>
<accession>A0A4R9IJ92</accession>
<dbReference type="Proteomes" id="UP000297394">
    <property type="component" value="Unassembled WGS sequence"/>
</dbReference>
<gene>
    <name evidence="1" type="ORF">EHQ23_06880</name>
    <name evidence="2" type="ORF">EHQ26_19405</name>
</gene>
<dbReference type="Proteomes" id="UP000297918">
    <property type="component" value="Unassembled WGS sequence"/>
</dbReference>
<sequence>MWEIESTEEIVNWLRKLDLNTKEEILAHFYLLRQKGPLLGRPFADSIQGSKIKNLKELRIQVKLKVIRIFFVFTEGRIGLLLAGGDKRGNDKRFYEEMIPMVEKIYKNWLIKKGKNSDESKSKKKSNRKS</sequence>
<reference evidence="2" key="1">
    <citation type="submission" date="2018-10" db="EMBL/GenBank/DDBJ databases">
        <authorList>
            <person name="Vincent A.T."/>
            <person name="Schiettekatte O."/>
            <person name="Bourhy P."/>
            <person name="Veyrier F.J."/>
            <person name="Picardeau M."/>
        </authorList>
    </citation>
    <scope>NUCLEOTIDE SEQUENCE</scope>
    <source>
        <strain evidence="2">201800281</strain>
    </source>
</reference>
<evidence type="ECO:0000313" key="2">
    <source>
        <dbReference type="EMBL" id="TGK89189.1"/>
    </source>
</evidence>
<protein>
    <recommendedName>
        <fullName evidence="5">Diaminopimelate decarboxylase</fullName>
    </recommendedName>
</protein>
<proteinExistence type="predicted"/>
<evidence type="ECO:0000313" key="3">
    <source>
        <dbReference type="Proteomes" id="UP000297394"/>
    </source>
</evidence>
<keyword evidence="4" id="KW-1185">Reference proteome</keyword>
<organism evidence="1 3">
    <name type="scientific">Leptospira bourretii</name>
    <dbReference type="NCBI Taxonomy" id="2484962"/>
    <lineage>
        <taxon>Bacteria</taxon>
        <taxon>Pseudomonadati</taxon>
        <taxon>Spirochaetota</taxon>
        <taxon>Spirochaetia</taxon>
        <taxon>Leptospirales</taxon>
        <taxon>Leptospiraceae</taxon>
        <taxon>Leptospira</taxon>
    </lineage>
</organism>
<dbReference type="EMBL" id="RQFM01000010">
    <property type="protein sequence ID" value="TGK88543.1"/>
    <property type="molecule type" value="Genomic_DNA"/>
</dbReference>
<comment type="caution">
    <text evidence="1">The sequence shown here is derived from an EMBL/GenBank/DDBJ whole genome shotgun (WGS) entry which is preliminary data.</text>
</comment>